<dbReference type="PANTHER" id="PTHR33022:SF21">
    <property type="entry name" value="UBIQUITIN-LIKE PROTEASE FAMILY PROFILE DOMAIN-CONTAINING PROTEIN"/>
    <property type="match status" value="1"/>
</dbReference>
<evidence type="ECO:0000313" key="6">
    <source>
        <dbReference type="Proteomes" id="UP000224567"/>
    </source>
</evidence>
<name>A0A2G2X4V1_CAPBA</name>
<evidence type="ECO:0000256" key="2">
    <source>
        <dbReference type="ARBA" id="ARBA00022670"/>
    </source>
</evidence>
<dbReference type="PANTHER" id="PTHR33022">
    <property type="entry name" value="DUF1985 DOMAIN-CONTAINING PROTEIN"/>
    <property type="match status" value="1"/>
</dbReference>
<dbReference type="InterPro" id="IPR038765">
    <property type="entry name" value="Papain-like_cys_pep_sf"/>
</dbReference>
<comment type="similarity">
    <text evidence="1">Belongs to the peptidase C48 family.</text>
</comment>
<sequence length="165" mass="19000">MILMFLVATNFYGKRSDIDWYWEAAYTDKSLSEPLKYVILKDTRQQGPQSNDCGMFVCAFTEYVSHGMFDISSRLFDIVNHRLRYGALLWDYARRKQNDGAISESEATGNVTSKHESHSNANFHLSLAFLDVNYDNSTYFSNHLSYVDGYSKKNGTHHHALNISF</sequence>
<evidence type="ECO:0000256" key="3">
    <source>
        <dbReference type="ARBA" id="ARBA00022801"/>
    </source>
</evidence>
<keyword evidence="3" id="KW-0378">Hydrolase</keyword>
<reference evidence="6" key="2">
    <citation type="journal article" date="2017" name="J. Anim. Genet.">
        <title>Multiple reference genome sequences of hot pepper reveal the massive evolution of plant disease resistance genes by retroduplication.</title>
        <authorList>
            <person name="Kim S."/>
            <person name="Park J."/>
            <person name="Yeom S.-I."/>
            <person name="Kim Y.-M."/>
            <person name="Seo E."/>
            <person name="Kim K.-T."/>
            <person name="Kim M.-S."/>
            <person name="Lee J.M."/>
            <person name="Cheong K."/>
            <person name="Shin H.-S."/>
            <person name="Kim S.-B."/>
            <person name="Han K."/>
            <person name="Lee J."/>
            <person name="Park M."/>
            <person name="Lee H.-A."/>
            <person name="Lee H.-Y."/>
            <person name="Lee Y."/>
            <person name="Oh S."/>
            <person name="Lee J.H."/>
            <person name="Choi E."/>
            <person name="Choi E."/>
            <person name="Lee S.E."/>
            <person name="Jeon J."/>
            <person name="Kim H."/>
            <person name="Choi G."/>
            <person name="Song H."/>
            <person name="Lee J."/>
            <person name="Lee S.-C."/>
            <person name="Kwon J.-K."/>
            <person name="Lee H.-Y."/>
            <person name="Koo N."/>
            <person name="Hong Y."/>
            <person name="Kim R.W."/>
            <person name="Kang W.-H."/>
            <person name="Huh J.H."/>
            <person name="Kang B.-C."/>
            <person name="Yang T.-J."/>
            <person name="Lee Y.-H."/>
            <person name="Bennetzen J.L."/>
            <person name="Choi D."/>
        </authorList>
    </citation>
    <scope>NUCLEOTIDE SEQUENCE [LARGE SCALE GENOMIC DNA]</scope>
    <source>
        <strain evidence="6">cv. PBC81</strain>
    </source>
</reference>
<evidence type="ECO:0000313" key="5">
    <source>
        <dbReference type="EMBL" id="PHT52516.1"/>
    </source>
</evidence>
<gene>
    <name evidence="5" type="ORF">CQW23_06978</name>
</gene>
<keyword evidence="2" id="KW-0645">Protease</keyword>
<dbReference type="SUPFAM" id="SSF54001">
    <property type="entry name" value="Cysteine proteinases"/>
    <property type="match status" value="1"/>
</dbReference>
<proteinExistence type="inferred from homology"/>
<protein>
    <recommendedName>
        <fullName evidence="4">Ubiquitin-like protease family profile domain-containing protein</fullName>
    </recommendedName>
</protein>
<dbReference type="AlphaFoldDB" id="A0A2G2X4V1"/>
<feature type="domain" description="Ubiquitin-like protease family profile" evidence="4">
    <location>
        <begin position="32"/>
        <end position="84"/>
    </location>
</feature>
<accession>A0A2G2X4V1</accession>
<dbReference type="OrthoDB" id="1304502at2759"/>
<comment type="caution">
    <text evidence="5">The sequence shown here is derived from an EMBL/GenBank/DDBJ whole genome shotgun (WGS) entry which is preliminary data.</text>
</comment>
<keyword evidence="6" id="KW-1185">Reference proteome</keyword>
<dbReference type="EMBL" id="MLFT02000003">
    <property type="protein sequence ID" value="PHT52516.1"/>
    <property type="molecule type" value="Genomic_DNA"/>
</dbReference>
<dbReference type="GO" id="GO:0006508">
    <property type="term" value="P:proteolysis"/>
    <property type="evidence" value="ECO:0007669"/>
    <property type="project" value="UniProtKB-KW"/>
</dbReference>
<evidence type="ECO:0000259" key="4">
    <source>
        <dbReference type="Pfam" id="PF02902"/>
    </source>
</evidence>
<reference evidence="5 6" key="1">
    <citation type="journal article" date="2017" name="Genome Biol.">
        <title>New reference genome sequences of hot pepper reveal the massive evolution of plant disease-resistance genes by retroduplication.</title>
        <authorList>
            <person name="Kim S."/>
            <person name="Park J."/>
            <person name="Yeom S.I."/>
            <person name="Kim Y.M."/>
            <person name="Seo E."/>
            <person name="Kim K.T."/>
            <person name="Kim M.S."/>
            <person name="Lee J.M."/>
            <person name="Cheong K."/>
            <person name="Shin H.S."/>
            <person name="Kim S.B."/>
            <person name="Han K."/>
            <person name="Lee J."/>
            <person name="Park M."/>
            <person name="Lee H.A."/>
            <person name="Lee H.Y."/>
            <person name="Lee Y."/>
            <person name="Oh S."/>
            <person name="Lee J.H."/>
            <person name="Choi E."/>
            <person name="Choi E."/>
            <person name="Lee S.E."/>
            <person name="Jeon J."/>
            <person name="Kim H."/>
            <person name="Choi G."/>
            <person name="Song H."/>
            <person name="Lee J."/>
            <person name="Lee S.C."/>
            <person name="Kwon J.K."/>
            <person name="Lee H.Y."/>
            <person name="Koo N."/>
            <person name="Hong Y."/>
            <person name="Kim R.W."/>
            <person name="Kang W.H."/>
            <person name="Huh J.H."/>
            <person name="Kang B.C."/>
            <person name="Yang T.J."/>
            <person name="Lee Y.H."/>
            <person name="Bennetzen J.L."/>
            <person name="Choi D."/>
        </authorList>
    </citation>
    <scope>NUCLEOTIDE SEQUENCE [LARGE SCALE GENOMIC DNA]</scope>
    <source>
        <strain evidence="6">cv. PBC81</strain>
    </source>
</reference>
<dbReference type="Proteomes" id="UP000224567">
    <property type="component" value="Unassembled WGS sequence"/>
</dbReference>
<dbReference type="Pfam" id="PF02902">
    <property type="entry name" value="Peptidase_C48"/>
    <property type="match status" value="1"/>
</dbReference>
<dbReference type="InterPro" id="IPR003653">
    <property type="entry name" value="Peptidase_C48_C"/>
</dbReference>
<organism evidence="5 6">
    <name type="scientific">Capsicum baccatum</name>
    <name type="common">Peruvian pepper</name>
    <dbReference type="NCBI Taxonomy" id="33114"/>
    <lineage>
        <taxon>Eukaryota</taxon>
        <taxon>Viridiplantae</taxon>
        <taxon>Streptophyta</taxon>
        <taxon>Embryophyta</taxon>
        <taxon>Tracheophyta</taxon>
        <taxon>Spermatophyta</taxon>
        <taxon>Magnoliopsida</taxon>
        <taxon>eudicotyledons</taxon>
        <taxon>Gunneridae</taxon>
        <taxon>Pentapetalae</taxon>
        <taxon>asterids</taxon>
        <taxon>lamiids</taxon>
        <taxon>Solanales</taxon>
        <taxon>Solanaceae</taxon>
        <taxon>Solanoideae</taxon>
        <taxon>Capsiceae</taxon>
        <taxon>Capsicum</taxon>
    </lineage>
</organism>
<dbReference type="Gene3D" id="3.40.395.10">
    <property type="entry name" value="Adenoviral Proteinase, Chain A"/>
    <property type="match status" value="1"/>
</dbReference>
<evidence type="ECO:0000256" key="1">
    <source>
        <dbReference type="ARBA" id="ARBA00005234"/>
    </source>
</evidence>
<dbReference type="GO" id="GO:0008234">
    <property type="term" value="F:cysteine-type peptidase activity"/>
    <property type="evidence" value="ECO:0007669"/>
    <property type="project" value="InterPro"/>
</dbReference>